<accession>A0ABR0SXN0</accession>
<feature type="transmembrane region" description="Helical" evidence="1">
    <location>
        <begin position="51"/>
        <end position="73"/>
    </location>
</feature>
<comment type="caution">
    <text evidence="2">The sequence shown here is derived from an EMBL/GenBank/DDBJ whole genome shotgun (WGS) entry which is preliminary data.</text>
</comment>
<keyword evidence="1" id="KW-0472">Membrane</keyword>
<dbReference type="EMBL" id="JAVFKD010000002">
    <property type="protein sequence ID" value="KAK5996940.1"/>
    <property type="molecule type" value="Genomic_DNA"/>
</dbReference>
<reference evidence="2 3" key="1">
    <citation type="submission" date="2024-01" db="EMBL/GenBank/DDBJ databases">
        <title>Complete genome of Cladobotryum mycophilum ATHUM6906.</title>
        <authorList>
            <person name="Christinaki A.C."/>
            <person name="Myridakis A.I."/>
            <person name="Kouvelis V.N."/>
        </authorList>
    </citation>
    <scope>NUCLEOTIDE SEQUENCE [LARGE SCALE GENOMIC DNA]</scope>
    <source>
        <strain evidence="2 3">ATHUM6906</strain>
    </source>
</reference>
<evidence type="ECO:0000313" key="2">
    <source>
        <dbReference type="EMBL" id="KAK5996940.1"/>
    </source>
</evidence>
<evidence type="ECO:0000313" key="3">
    <source>
        <dbReference type="Proteomes" id="UP001338125"/>
    </source>
</evidence>
<evidence type="ECO:0008006" key="4">
    <source>
        <dbReference type="Google" id="ProtNLM"/>
    </source>
</evidence>
<feature type="transmembrane region" description="Helical" evidence="1">
    <location>
        <begin position="116"/>
        <end position="149"/>
    </location>
</feature>
<keyword evidence="1" id="KW-1133">Transmembrane helix</keyword>
<organism evidence="2 3">
    <name type="scientific">Cladobotryum mycophilum</name>
    <dbReference type="NCBI Taxonomy" id="491253"/>
    <lineage>
        <taxon>Eukaryota</taxon>
        <taxon>Fungi</taxon>
        <taxon>Dikarya</taxon>
        <taxon>Ascomycota</taxon>
        <taxon>Pezizomycotina</taxon>
        <taxon>Sordariomycetes</taxon>
        <taxon>Hypocreomycetidae</taxon>
        <taxon>Hypocreales</taxon>
        <taxon>Hypocreaceae</taxon>
        <taxon>Cladobotryum</taxon>
    </lineage>
</organism>
<evidence type="ECO:0000256" key="1">
    <source>
        <dbReference type="SAM" id="Phobius"/>
    </source>
</evidence>
<protein>
    <recommendedName>
        <fullName evidence="4">Copper transporter</fullName>
    </recommendedName>
</protein>
<proteinExistence type="predicted"/>
<dbReference type="Proteomes" id="UP001338125">
    <property type="component" value="Unassembled WGS sequence"/>
</dbReference>
<keyword evidence="3" id="KW-1185">Reference proteome</keyword>
<keyword evidence="1" id="KW-0812">Transmembrane</keyword>
<name>A0ABR0SXN0_9HYPO</name>
<gene>
    <name evidence="2" type="ORF">PT974_02288</name>
</gene>
<sequence>MDKVALLTASRLGPTVKINPHTTLVGRLSSTLSLPIQFRQLHKAHKRLSSVSIFLFFWAYFIAYSILIGTFYASKFLAMHALVATRFGLTRGLSASGKAVVDVWDSKRVQAIRTRLFYEFAVFILGCGNSLILLLFWPGWLFIGGILFALWEFSG</sequence>